<reference evidence="2 3" key="1">
    <citation type="journal article" date="2019" name="G3 (Bethesda)">
        <title>Sequencing of a Wild Apple (Malus baccata) Genome Unravels the Differences Between Cultivated and Wild Apple Species Regarding Disease Resistance and Cold Tolerance.</title>
        <authorList>
            <person name="Chen X."/>
        </authorList>
    </citation>
    <scope>NUCLEOTIDE SEQUENCE [LARGE SCALE GENOMIC DNA]</scope>
    <source>
        <strain evidence="3">cv. Shandingzi</strain>
        <tissue evidence="2">Leaves</tissue>
    </source>
</reference>
<evidence type="ECO:0000313" key="2">
    <source>
        <dbReference type="EMBL" id="TQD79804.1"/>
    </source>
</evidence>
<evidence type="ECO:0000313" key="3">
    <source>
        <dbReference type="Proteomes" id="UP000315295"/>
    </source>
</evidence>
<evidence type="ECO:0000256" key="1">
    <source>
        <dbReference type="SAM" id="MobiDB-lite"/>
    </source>
</evidence>
<dbReference type="AlphaFoldDB" id="A0A540L000"/>
<dbReference type="Proteomes" id="UP000315295">
    <property type="component" value="Unassembled WGS sequence"/>
</dbReference>
<sequence length="54" mass="6168">MCKDAQPPNRLRGTSLPWKQADGSETNPQQPQNLPKPQTSPNLRNLEREWLRSG</sequence>
<organism evidence="2 3">
    <name type="scientific">Malus baccata</name>
    <name type="common">Siberian crab apple</name>
    <name type="synonym">Pyrus baccata</name>
    <dbReference type="NCBI Taxonomy" id="106549"/>
    <lineage>
        <taxon>Eukaryota</taxon>
        <taxon>Viridiplantae</taxon>
        <taxon>Streptophyta</taxon>
        <taxon>Embryophyta</taxon>
        <taxon>Tracheophyta</taxon>
        <taxon>Spermatophyta</taxon>
        <taxon>Magnoliopsida</taxon>
        <taxon>eudicotyledons</taxon>
        <taxon>Gunneridae</taxon>
        <taxon>Pentapetalae</taxon>
        <taxon>rosids</taxon>
        <taxon>fabids</taxon>
        <taxon>Rosales</taxon>
        <taxon>Rosaceae</taxon>
        <taxon>Amygdaloideae</taxon>
        <taxon>Maleae</taxon>
        <taxon>Malus</taxon>
    </lineage>
</organism>
<protein>
    <submittedName>
        <fullName evidence="2">Uncharacterized protein</fullName>
    </submittedName>
</protein>
<comment type="caution">
    <text evidence="2">The sequence shown here is derived from an EMBL/GenBank/DDBJ whole genome shotgun (WGS) entry which is preliminary data.</text>
</comment>
<gene>
    <name evidence="2" type="ORF">C1H46_034667</name>
</gene>
<feature type="compositionally biased region" description="Basic and acidic residues" evidence="1">
    <location>
        <begin position="45"/>
        <end position="54"/>
    </location>
</feature>
<proteinExistence type="predicted"/>
<feature type="compositionally biased region" description="Low complexity" evidence="1">
    <location>
        <begin position="27"/>
        <end position="37"/>
    </location>
</feature>
<accession>A0A540L000</accession>
<keyword evidence="3" id="KW-1185">Reference proteome</keyword>
<feature type="region of interest" description="Disordered" evidence="1">
    <location>
        <begin position="1"/>
        <end position="54"/>
    </location>
</feature>
<name>A0A540L000_MALBA</name>
<dbReference type="EMBL" id="VIEB01000840">
    <property type="protein sequence ID" value="TQD79804.1"/>
    <property type="molecule type" value="Genomic_DNA"/>
</dbReference>